<feature type="transmembrane region" description="Helical" evidence="13">
    <location>
        <begin position="6"/>
        <end position="27"/>
    </location>
</feature>
<dbReference type="RefSeq" id="XP_022307192.1">
    <property type="nucleotide sequence ID" value="XM_022451484.1"/>
</dbReference>
<gene>
    <name evidence="15 16" type="primary">LOC111113310</name>
</gene>
<dbReference type="RefSeq" id="XP_022307193.1">
    <property type="nucleotide sequence ID" value="XM_022451485.1"/>
</dbReference>
<evidence type="ECO:0000256" key="6">
    <source>
        <dbReference type="ARBA" id="ARBA00022475"/>
    </source>
</evidence>
<dbReference type="Proteomes" id="UP000694844">
    <property type="component" value="Chromosome 9"/>
</dbReference>
<evidence type="ECO:0000256" key="10">
    <source>
        <dbReference type="ARBA" id="ARBA00022989"/>
    </source>
</evidence>
<evidence type="ECO:0000256" key="8">
    <source>
        <dbReference type="ARBA" id="ARBA00022692"/>
    </source>
</evidence>
<comment type="subcellular location">
    <subcellularLocation>
        <location evidence="1">Cell membrane</location>
        <topology evidence="1">Single-pass type II membrane protein</topology>
    </subcellularLocation>
    <subcellularLocation>
        <location evidence="3">Endoplasmic reticulum membrane</location>
        <topology evidence="3">Single-pass type II membrane protein</topology>
    </subcellularLocation>
    <subcellularLocation>
        <location evidence="2">Secreted</location>
        <location evidence="2">Extracellular exosome</location>
    </subcellularLocation>
</comment>
<dbReference type="PANTHER" id="PTHR32510:SF3">
    <property type="entry name" value="TRANSMEMBRANE PROTEIN 98"/>
    <property type="match status" value="1"/>
</dbReference>
<feature type="compositionally biased region" description="Low complexity" evidence="12">
    <location>
        <begin position="226"/>
        <end position="240"/>
    </location>
</feature>
<keyword evidence="10 13" id="KW-1133">Transmembrane helix</keyword>
<dbReference type="GO" id="GO:0005886">
    <property type="term" value="C:plasma membrane"/>
    <property type="evidence" value="ECO:0007669"/>
    <property type="project" value="UniProtKB-SubCell"/>
</dbReference>
<dbReference type="GeneID" id="111113310"/>
<keyword evidence="11 13" id="KW-0472">Membrane</keyword>
<keyword evidence="9" id="KW-0256">Endoplasmic reticulum</keyword>
<evidence type="ECO:0000256" key="5">
    <source>
        <dbReference type="ARBA" id="ARBA00014380"/>
    </source>
</evidence>
<evidence type="ECO:0000313" key="14">
    <source>
        <dbReference type="Proteomes" id="UP000694844"/>
    </source>
</evidence>
<keyword evidence="14" id="KW-1185">Reference proteome</keyword>
<dbReference type="AlphaFoldDB" id="A0A8B8BV07"/>
<accession>A0A8B8BV07</accession>
<evidence type="ECO:0000256" key="12">
    <source>
        <dbReference type="SAM" id="MobiDB-lite"/>
    </source>
</evidence>
<evidence type="ECO:0000256" key="3">
    <source>
        <dbReference type="ARBA" id="ARBA00004648"/>
    </source>
</evidence>
<evidence type="ECO:0000256" key="13">
    <source>
        <dbReference type="SAM" id="Phobius"/>
    </source>
</evidence>
<evidence type="ECO:0000256" key="2">
    <source>
        <dbReference type="ARBA" id="ARBA00004550"/>
    </source>
</evidence>
<proteinExistence type="inferred from homology"/>
<keyword evidence="6" id="KW-1003">Cell membrane</keyword>
<dbReference type="FunFam" id="1.20.1410.10:FF:000003">
    <property type="entry name" value="Transmembrane protein 98"/>
    <property type="match status" value="1"/>
</dbReference>
<evidence type="ECO:0000256" key="4">
    <source>
        <dbReference type="ARBA" id="ARBA00011024"/>
    </source>
</evidence>
<dbReference type="KEGG" id="cvn:111113310"/>
<evidence type="ECO:0000313" key="15">
    <source>
        <dbReference type="RefSeq" id="XP_022307192.1"/>
    </source>
</evidence>
<feature type="region of interest" description="Disordered" evidence="12">
    <location>
        <begin position="216"/>
        <end position="240"/>
    </location>
</feature>
<dbReference type="OrthoDB" id="5978425at2759"/>
<keyword evidence="8 13" id="KW-0812">Transmembrane</keyword>
<sequence length="240" mass="26798">MELVVAIAIGILSTIFVASVVALVFVCRQRCKKEADLITQQHRETRPDVQLIEEDAQRTGTAAVELEDVQINDPKLDQILKDEHWVDDVTGLVPHCLSVLKTCKYLTEQLVGMTMGNSQTIQTQELLTEVVTVAKRISPRVDEVVVAMYPPLDPRLLEARCTALVLSVNHLVLVTKHACQLSGEMDWIDQKMADVEEHLRVLREASLTLEMSKWMNESLPEEEETPTATSPAAQSESSQV</sequence>
<evidence type="ECO:0000256" key="7">
    <source>
        <dbReference type="ARBA" id="ARBA00022525"/>
    </source>
</evidence>
<dbReference type="PANTHER" id="PTHR32510">
    <property type="entry name" value="TRANSMEMBRANE PROTEIN 98"/>
    <property type="match status" value="1"/>
</dbReference>
<organism evidence="14 16">
    <name type="scientific">Crassostrea virginica</name>
    <name type="common">Eastern oyster</name>
    <dbReference type="NCBI Taxonomy" id="6565"/>
    <lineage>
        <taxon>Eukaryota</taxon>
        <taxon>Metazoa</taxon>
        <taxon>Spiralia</taxon>
        <taxon>Lophotrochozoa</taxon>
        <taxon>Mollusca</taxon>
        <taxon>Bivalvia</taxon>
        <taxon>Autobranchia</taxon>
        <taxon>Pteriomorphia</taxon>
        <taxon>Ostreida</taxon>
        <taxon>Ostreoidea</taxon>
        <taxon>Ostreidae</taxon>
        <taxon>Crassostrea</taxon>
    </lineage>
</organism>
<dbReference type="GO" id="GO:0005615">
    <property type="term" value="C:extracellular space"/>
    <property type="evidence" value="ECO:0007669"/>
    <property type="project" value="UniProtKB-ARBA"/>
</dbReference>
<dbReference type="Gene3D" id="1.20.1410.10">
    <property type="entry name" value="I/LWEQ domain"/>
    <property type="match status" value="1"/>
</dbReference>
<keyword evidence="7" id="KW-0964">Secreted</keyword>
<evidence type="ECO:0000256" key="1">
    <source>
        <dbReference type="ARBA" id="ARBA00004401"/>
    </source>
</evidence>
<protein>
    <recommendedName>
        <fullName evidence="5">Transmembrane protein 98</fullName>
    </recommendedName>
</protein>
<dbReference type="GO" id="GO:0005789">
    <property type="term" value="C:endoplasmic reticulum membrane"/>
    <property type="evidence" value="ECO:0007669"/>
    <property type="project" value="UniProtKB-SubCell"/>
</dbReference>
<name>A0A8B8BV07_CRAVI</name>
<dbReference type="InterPro" id="IPR029668">
    <property type="entry name" value="TMEM98"/>
</dbReference>
<evidence type="ECO:0000256" key="11">
    <source>
        <dbReference type="ARBA" id="ARBA00023136"/>
    </source>
</evidence>
<reference evidence="15 16" key="1">
    <citation type="submission" date="2025-04" db="UniProtKB">
        <authorList>
            <consortium name="RefSeq"/>
        </authorList>
    </citation>
    <scope>IDENTIFICATION</scope>
    <source>
        <tissue evidence="15 16">Whole sample</tissue>
    </source>
</reference>
<evidence type="ECO:0000313" key="16">
    <source>
        <dbReference type="RefSeq" id="XP_022307193.1"/>
    </source>
</evidence>
<evidence type="ECO:0000256" key="9">
    <source>
        <dbReference type="ARBA" id="ARBA00022824"/>
    </source>
</evidence>
<comment type="similarity">
    <text evidence="4">Belongs to the TMEM98 family.</text>
</comment>